<dbReference type="EMBL" id="JAHFXS010000641">
    <property type="protein sequence ID" value="KAG9983072.1"/>
    <property type="molecule type" value="Genomic_DNA"/>
</dbReference>
<feature type="region of interest" description="Disordered" evidence="1">
    <location>
        <begin position="311"/>
        <end position="339"/>
    </location>
</feature>
<name>A0A9P8FT52_AURME</name>
<organism evidence="2 3">
    <name type="scientific">Aureobasidium melanogenum</name>
    <name type="common">Aureobasidium pullulans var. melanogenum</name>
    <dbReference type="NCBI Taxonomy" id="46634"/>
    <lineage>
        <taxon>Eukaryota</taxon>
        <taxon>Fungi</taxon>
        <taxon>Dikarya</taxon>
        <taxon>Ascomycota</taxon>
        <taxon>Pezizomycotina</taxon>
        <taxon>Dothideomycetes</taxon>
        <taxon>Dothideomycetidae</taxon>
        <taxon>Dothideales</taxon>
        <taxon>Saccotheciaceae</taxon>
        <taxon>Aureobasidium</taxon>
    </lineage>
</organism>
<evidence type="ECO:0000313" key="3">
    <source>
        <dbReference type="Proteomes" id="UP000729357"/>
    </source>
</evidence>
<dbReference type="AlphaFoldDB" id="A0A9P8FT52"/>
<evidence type="ECO:0000313" key="2">
    <source>
        <dbReference type="EMBL" id="KAG9983072.1"/>
    </source>
</evidence>
<protein>
    <submittedName>
        <fullName evidence="2">Uncharacterized protein</fullName>
    </submittedName>
</protein>
<evidence type="ECO:0000256" key="1">
    <source>
        <dbReference type="SAM" id="MobiDB-lite"/>
    </source>
</evidence>
<proteinExistence type="predicted"/>
<accession>A0A9P8FT52</accession>
<reference evidence="2" key="1">
    <citation type="journal article" date="2021" name="J Fungi (Basel)">
        <title>Virulence traits and population genomics of the black yeast Aureobasidium melanogenum.</title>
        <authorList>
            <person name="Cernosa A."/>
            <person name="Sun X."/>
            <person name="Gostincar C."/>
            <person name="Fang C."/>
            <person name="Gunde-Cimerman N."/>
            <person name="Song Z."/>
        </authorList>
    </citation>
    <scope>NUCLEOTIDE SEQUENCE</scope>
    <source>
        <strain evidence="2">EXF-9298</strain>
    </source>
</reference>
<gene>
    <name evidence="2" type="ORF">KCU98_g6351</name>
</gene>
<feature type="compositionally biased region" description="Acidic residues" evidence="1">
    <location>
        <begin position="314"/>
        <end position="339"/>
    </location>
</feature>
<dbReference type="Proteomes" id="UP000729357">
    <property type="component" value="Unassembled WGS sequence"/>
</dbReference>
<feature type="non-terminal residue" evidence="2">
    <location>
        <position position="339"/>
    </location>
</feature>
<reference evidence="2" key="2">
    <citation type="submission" date="2021-08" db="EMBL/GenBank/DDBJ databases">
        <authorList>
            <person name="Gostincar C."/>
            <person name="Sun X."/>
            <person name="Song Z."/>
            <person name="Gunde-Cimerman N."/>
        </authorList>
    </citation>
    <scope>NUCLEOTIDE SEQUENCE</scope>
    <source>
        <strain evidence="2">EXF-9298</strain>
    </source>
</reference>
<sequence length="339" mass="39018">MIRVIYLPADKTKPEFRYVSVGTKTNRGILNSAIEFDLTQPLNTCSQCCARGCHDDPEEDILHVEDCYGIYVMTHEDSNRTTRDARPNRCVEQITTGEITHWTGPVLAFGRRSVGSKCRDLDTTDFKVIIDHICHSVRFKHSNIIQGVRINCDGHMKKNKQPQFEHGAIRVRANMPEIKHDLPRLVFGQSLRLLRLETEDNLDARNPMAGLLGIACGDDVRAWGYYKRQKWGNCFVFREDGKPLAVDDLKAFCNWIDKDVRKRFNAARRIDSQAMKMIDTEDPWPKIEKARNDVLDKITLQKFLDFSRSRMSDDLTDEEMPDDNDEGMKDGDDEYGDNV</sequence>
<keyword evidence="3" id="KW-1185">Reference proteome</keyword>
<comment type="caution">
    <text evidence="2">The sequence shown here is derived from an EMBL/GenBank/DDBJ whole genome shotgun (WGS) entry which is preliminary data.</text>
</comment>